<protein>
    <submittedName>
        <fullName evidence="3">Phage protein</fullName>
    </submittedName>
</protein>
<proteinExistence type="predicted"/>
<evidence type="ECO:0000313" key="3">
    <source>
        <dbReference type="WBParaSite" id="nOo.2.0.1.t11226-RA"/>
    </source>
</evidence>
<keyword evidence="2" id="KW-1185">Reference proteome</keyword>
<reference evidence="1 2" key="2">
    <citation type="submission" date="2018-08" db="EMBL/GenBank/DDBJ databases">
        <authorList>
            <person name="Laetsch R D."/>
            <person name="Stevens L."/>
            <person name="Kumar S."/>
            <person name="Blaxter L. M."/>
        </authorList>
    </citation>
    <scope>NUCLEOTIDE SEQUENCE [LARGE SCALE GENOMIC DNA]</scope>
</reference>
<evidence type="ECO:0000313" key="1">
    <source>
        <dbReference type="EMBL" id="VDM95351.1"/>
    </source>
</evidence>
<dbReference type="AlphaFoldDB" id="A0A182ESV5"/>
<name>A0A182ESV5_ONCOC</name>
<dbReference type="Proteomes" id="UP000271087">
    <property type="component" value="Unassembled WGS sequence"/>
</dbReference>
<accession>A0A182ESV5</accession>
<gene>
    <name evidence="1" type="ORF">NOO_LOCUS11226</name>
</gene>
<evidence type="ECO:0000313" key="2">
    <source>
        <dbReference type="Proteomes" id="UP000271087"/>
    </source>
</evidence>
<dbReference type="WBParaSite" id="nOo.2.0.1.t11226-RA">
    <property type="protein sequence ID" value="nOo.2.0.1.t11226-RA"/>
    <property type="gene ID" value="nOo.2.0.1.g11226"/>
</dbReference>
<sequence>MAAMRVGDNGTILHFEEGMQFTTNLVWTKTTSTASVESESRWPQWEYQSIEEYEDKEETEKAIAVKVVTQTNQET</sequence>
<reference evidence="3" key="1">
    <citation type="submission" date="2016-06" db="UniProtKB">
        <authorList>
            <consortium name="WormBaseParasite"/>
        </authorList>
    </citation>
    <scope>IDENTIFICATION</scope>
</reference>
<organism evidence="3">
    <name type="scientific">Onchocerca ochengi</name>
    <name type="common">Filarial nematode worm</name>
    <dbReference type="NCBI Taxonomy" id="42157"/>
    <lineage>
        <taxon>Eukaryota</taxon>
        <taxon>Metazoa</taxon>
        <taxon>Ecdysozoa</taxon>
        <taxon>Nematoda</taxon>
        <taxon>Chromadorea</taxon>
        <taxon>Rhabditida</taxon>
        <taxon>Spirurina</taxon>
        <taxon>Spiruromorpha</taxon>
        <taxon>Filarioidea</taxon>
        <taxon>Onchocercidae</taxon>
        <taxon>Onchocerca</taxon>
    </lineage>
</organism>
<dbReference type="EMBL" id="UYRW01007492">
    <property type="protein sequence ID" value="VDM95351.1"/>
    <property type="molecule type" value="Genomic_DNA"/>
</dbReference>